<evidence type="ECO:0000313" key="1">
    <source>
        <dbReference type="EMBL" id="MEN3156740.1"/>
    </source>
</evidence>
<dbReference type="Proteomes" id="UP001418804">
    <property type="component" value="Unassembled WGS sequence"/>
</dbReference>
<accession>A0ABD5KZP3</accession>
<dbReference type="EMBL" id="JBDIVD010000009">
    <property type="protein sequence ID" value="MEN3156740.1"/>
    <property type="molecule type" value="Genomic_DNA"/>
</dbReference>
<reference evidence="1 2" key="1">
    <citation type="submission" date="2024-05" db="EMBL/GenBank/DDBJ databases">
        <title>The mechanism of isolation and screening of efficient mineral weathering bacteria priestia aryabhattai c4-10 with weathered biotite.</title>
        <authorList>
            <person name="Yang S."/>
        </authorList>
    </citation>
    <scope>NUCLEOTIDE SEQUENCE [LARGE SCALE GENOMIC DNA]</scope>
    <source>
        <strain evidence="1 2">C4-10</strain>
    </source>
</reference>
<organism evidence="1 2">
    <name type="scientific">Priestia aryabhattai</name>
    <name type="common">Bacillus aryabhattai</name>
    <dbReference type="NCBI Taxonomy" id="412384"/>
    <lineage>
        <taxon>Bacteria</taxon>
        <taxon>Bacillati</taxon>
        <taxon>Bacillota</taxon>
        <taxon>Bacilli</taxon>
        <taxon>Bacillales</taxon>
        <taxon>Bacillaceae</taxon>
        <taxon>Priestia</taxon>
    </lineage>
</organism>
<proteinExistence type="predicted"/>
<evidence type="ECO:0000313" key="2">
    <source>
        <dbReference type="Proteomes" id="UP001418804"/>
    </source>
</evidence>
<dbReference type="RefSeq" id="WP_345936514.1">
    <property type="nucleotide sequence ID" value="NZ_JBDIVD010000009.1"/>
</dbReference>
<gene>
    <name evidence="1" type="ORF">ABDD91_28360</name>
</gene>
<sequence>MVKRPSCKEFVVLKDSERTFDELKSFHTYDLLVLLRLVRQERSKTFDLMRSLKKVSENPEIQKDMVLYSEEQYVYYTKRMKVIEGLLIDRMGYKPKRVDDKLLISLKSKI</sequence>
<dbReference type="AlphaFoldDB" id="A0ABD5KZP3"/>
<name>A0ABD5KZP3_PRIAR</name>
<comment type="caution">
    <text evidence="1">The sequence shown here is derived from an EMBL/GenBank/DDBJ whole genome shotgun (WGS) entry which is preliminary data.</text>
</comment>
<protein>
    <submittedName>
        <fullName evidence="1">Uncharacterized protein</fullName>
    </submittedName>
</protein>
<reference evidence="1 2" key="2">
    <citation type="submission" date="2024-05" db="EMBL/GenBank/DDBJ databases">
        <authorList>
            <person name="Zheng X."/>
        </authorList>
    </citation>
    <scope>NUCLEOTIDE SEQUENCE [LARGE SCALE GENOMIC DNA]</scope>
    <source>
        <strain evidence="1 2">C4-10</strain>
    </source>
</reference>